<dbReference type="OrthoDB" id="9789113at2"/>
<name>A0A1I2A2Q9_9FIRM</name>
<keyword evidence="3 7" id="KW-0812">Transmembrane</keyword>
<sequence length="178" mass="19709">MPVTIPDAVLQIDGAILLFIQNNLRSPALTPFFKAVADYGVIVLGVYVALMLLWEKRRIFPIASACVVSGLLGNFFKDYLKKLIMRPRPFLDVPSLVPAVKKVPKGFSFPSGHTTLAFAVAFIIYRILPKRYSIPAFLIAALVAFSRLYLGLHYPTDILGGICVGYVAGLITDFLYKR</sequence>
<evidence type="ECO:0000256" key="2">
    <source>
        <dbReference type="ARBA" id="ARBA00022475"/>
    </source>
</evidence>
<dbReference type="CDD" id="cd03392">
    <property type="entry name" value="PAP2_like_2"/>
    <property type="match status" value="1"/>
</dbReference>
<reference evidence="9 10" key="1">
    <citation type="submission" date="2016-10" db="EMBL/GenBank/DDBJ databases">
        <authorList>
            <person name="de Groot N.N."/>
        </authorList>
    </citation>
    <scope>NUCLEOTIDE SEQUENCE [LARGE SCALE GENOMIC DNA]</scope>
    <source>
        <strain evidence="9 10">DSM 9236</strain>
    </source>
</reference>
<feature type="transmembrane region" description="Helical" evidence="7">
    <location>
        <begin position="59"/>
        <end position="76"/>
    </location>
</feature>
<dbReference type="EMBL" id="FONL01000005">
    <property type="protein sequence ID" value="SFE38231.1"/>
    <property type="molecule type" value="Genomic_DNA"/>
</dbReference>
<dbReference type="InterPro" id="IPR000326">
    <property type="entry name" value="PAP2/HPO"/>
</dbReference>
<feature type="transmembrane region" description="Helical" evidence="7">
    <location>
        <begin position="132"/>
        <end position="152"/>
    </location>
</feature>
<evidence type="ECO:0000259" key="8">
    <source>
        <dbReference type="SMART" id="SM00014"/>
    </source>
</evidence>
<keyword evidence="5 7" id="KW-1133">Transmembrane helix</keyword>
<protein>
    <submittedName>
        <fullName evidence="9">Undecaprenyl-diphosphatase</fullName>
    </submittedName>
</protein>
<evidence type="ECO:0000256" key="7">
    <source>
        <dbReference type="SAM" id="Phobius"/>
    </source>
</evidence>
<dbReference type="GO" id="GO:0016787">
    <property type="term" value="F:hydrolase activity"/>
    <property type="evidence" value="ECO:0007669"/>
    <property type="project" value="UniProtKB-KW"/>
</dbReference>
<dbReference type="InterPro" id="IPR036938">
    <property type="entry name" value="PAP2/HPO_sf"/>
</dbReference>
<feature type="domain" description="Phosphatidic acid phosphatase type 2/haloperoxidase" evidence="8">
    <location>
        <begin position="64"/>
        <end position="173"/>
    </location>
</feature>
<accession>A0A1I2A2Q9</accession>
<dbReference type="GO" id="GO:0005886">
    <property type="term" value="C:plasma membrane"/>
    <property type="evidence" value="ECO:0007669"/>
    <property type="project" value="UniProtKB-SubCell"/>
</dbReference>
<dbReference type="SMART" id="SM00014">
    <property type="entry name" value="acidPPc"/>
    <property type="match status" value="1"/>
</dbReference>
<dbReference type="RefSeq" id="WP_093913214.1">
    <property type="nucleotide sequence ID" value="NZ_FONL01000005.1"/>
</dbReference>
<evidence type="ECO:0000256" key="6">
    <source>
        <dbReference type="ARBA" id="ARBA00023136"/>
    </source>
</evidence>
<evidence type="ECO:0000256" key="5">
    <source>
        <dbReference type="ARBA" id="ARBA00022989"/>
    </source>
</evidence>
<evidence type="ECO:0000313" key="10">
    <source>
        <dbReference type="Proteomes" id="UP000198896"/>
    </source>
</evidence>
<keyword evidence="4" id="KW-0378">Hydrolase</keyword>
<evidence type="ECO:0000256" key="1">
    <source>
        <dbReference type="ARBA" id="ARBA00004651"/>
    </source>
</evidence>
<feature type="transmembrane region" description="Helical" evidence="7">
    <location>
        <begin position="32"/>
        <end position="52"/>
    </location>
</feature>
<feature type="transmembrane region" description="Helical" evidence="7">
    <location>
        <begin position="158"/>
        <end position="176"/>
    </location>
</feature>
<evidence type="ECO:0000313" key="9">
    <source>
        <dbReference type="EMBL" id="SFE38231.1"/>
    </source>
</evidence>
<evidence type="ECO:0000256" key="3">
    <source>
        <dbReference type="ARBA" id="ARBA00022692"/>
    </source>
</evidence>
<feature type="transmembrane region" description="Helical" evidence="7">
    <location>
        <begin position="107"/>
        <end position="125"/>
    </location>
</feature>
<evidence type="ECO:0000256" key="4">
    <source>
        <dbReference type="ARBA" id="ARBA00022801"/>
    </source>
</evidence>
<proteinExistence type="predicted"/>
<dbReference type="STRING" id="1123323.SAMN05216245_10525"/>
<dbReference type="Pfam" id="PF01569">
    <property type="entry name" value="PAP2"/>
    <property type="match status" value="1"/>
</dbReference>
<keyword evidence="6 7" id="KW-0472">Membrane</keyword>
<dbReference type="PANTHER" id="PTHR14969">
    <property type="entry name" value="SPHINGOSINE-1-PHOSPHATE PHOSPHOHYDROLASE"/>
    <property type="match status" value="1"/>
</dbReference>
<dbReference type="Proteomes" id="UP000198896">
    <property type="component" value="Unassembled WGS sequence"/>
</dbReference>
<keyword evidence="10" id="KW-1185">Reference proteome</keyword>
<organism evidence="9 10">
    <name type="scientific">Succiniclasticum ruminis DSM 9236</name>
    <dbReference type="NCBI Taxonomy" id="1123323"/>
    <lineage>
        <taxon>Bacteria</taxon>
        <taxon>Bacillati</taxon>
        <taxon>Bacillota</taxon>
        <taxon>Negativicutes</taxon>
        <taxon>Acidaminococcales</taxon>
        <taxon>Acidaminococcaceae</taxon>
        <taxon>Succiniclasticum</taxon>
    </lineage>
</organism>
<dbReference type="AlphaFoldDB" id="A0A1I2A2Q9"/>
<comment type="subcellular location">
    <subcellularLocation>
        <location evidence="1">Cell membrane</location>
        <topology evidence="1">Multi-pass membrane protein</topology>
    </subcellularLocation>
</comment>
<gene>
    <name evidence="9" type="ORF">SAMN05216245_10525</name>
</gene>
<dbReference type="SUPFAM" id="SSF48317">
    <property type="entry name" value="Acid phosphatase/Vanadium-dependent haloperoxidase"/>
    <property type="match status" value="1"/>
</dbReference>
<dbReference type="PANTHER" id="PTHR14969:SF62">
    <property type="entry name" value="DECAPRENYLPHOSPHORYL-5-PHOSPHORIBOSE PHOSPHATASE RV3807C-RELATED"/>
    <property type="match status" value="1"/>
</dbReference>
<keyword evidence="2" id="KW-1003">Cell membrane</keyword>
<dbReference type="Gene3D" id="1.20.144.10">
    <property type="entry name" value="Phosphatidic acid phosphatase type 2/haloperoxidase"/>
    <property type="match status" value="1"/>
</dbReference>